<dbReference type="Proteomes" id="UP000077202">
    <property type="component" value="Unassembled WGS sequence"/>
</dbReference>
<evidence type="ECO:0000256" key="5">
    <source>
        <dbReference type="ARBA" id="ARBA00023175"/>
    </source>
</evidence>
<dbReference type="InterPro" id="IPR019821">
    <property type="entry name" value="Kinesin_motor_CS"/>
</dbReference>
<evidence type="ECO:0000256" key="8">
    <source>
        <dbReference type="SAM" id="Coils"/>
    </source>
</evidence>
<sequence>MKSASKLSKSAPGTPRKDLSSTWLQQKENYDDAPTDKKRKLGGRDLLDKRAMTELKPRVRQAFLSLNSRLDSSPSSQMRTPTNTTPRKGAAAREAELPVTVNPSDVDALLSMKMTGKNKFDYKGKCEQMMDYIKKLRACIRQFQELETNITLEKDDLRRQLDDEKESREQSEATLKYKQDELEAGLAELKGMCNNLEERLAYTEAEKENLLKAREKDAETLQSAEKEISRLTEHLDKSNKEVANLLQQVSSLQDINKRLQEYNTSLQQYNSKLQSDATAAAEAMSRTQKEKAAIMETLSALRGHTSVLQDQLDASKTTMLERLKQNKELKEEAERIRSELQRITDDREQRASQIQALMDENMRYKECTGKSAAELEQLSNKAVALEEGYTSQAEAMKALRQQLDFAHQKLKMAEARIAENESKGDEYKGRLEEVQQRLSEAESRLHEGELVRRKLHNTILELKGNVRVFCRVRPLMPDEDDNGGTEPIVQYPNSTELMGRGIELVQSQGQKHTFTFDKVFGPEVMQEDVFVEISQLVQSALDGYKVCIFAYGQTGSGKTHTMLGNQDRPEQRGVIPRSLEQIFKTSQALSSTGWSFRMQASMLEIYNETIRDLLARPGNGNGNENGTPAKQHIVKHDLNGNTIVSDLTLVEVSNWKEVASLLQRAAQSRSVGKTAMNEQSSRSHCVFTLRISGVNESTEQQVHGVLNLIDLAGSERLSRSCSTGDRLKETQAINKSLSSLGDVILAIGNKEQHIPYRNSKLTYLLQPCLGGDSKTLMFVNISPDSKSLNESLCSLRFAAKVNACEIGVPRRQTLGSRNADSRLRKNGSYIEGSLPEGEYYEESEYEYRTQGSSIDLACKRMKDIRIGQ</sequence>
<dbReference type="SMART" id="SM00129">
    <property type="entry name" value="KISc"/>
    <property type="match status" value="1"/>
</dbReference>
<feature type="coiled-coil region" evidence="8">
    <location>
        <begin position="319"/>
        <end position="346"/>
    </location>
</feature>
<keyword evidence="2 7" id="KW-0493">Microtubule</keyword>
<evidence type="ECO:0000256" key="7">
    <source>
        <dbReference type="RuleBase" id="RU000394"/>
    </source>
</evidence>
<evidence type="ECO:0000256" key="1">
    <source>
        <dbReference type="ARBA" id="ARBA00010899"/>
    </source>
</evidence>
<dbReference type="EMBL" id="LVLJ01003178">
    <property type="protein sequence ID" value="OAE22503.1"/>
    <property type="molecule type" value="Genomic_DNA"/>
</dbReference>
<comment type="caution">
    <text evidence="11">The sequence shown here is derived from an EMBL/GenBank/DDBJ whole genome shotgun (WGS) entry which is preliminary data.</text>
</comment>
<comment type="similarity">
    <text evidence="1">Belongs to the TRAFAC class myosin-kinesin ATPase superfamily. Kinesin family. KIN-14 subfamily.</text>
</comment>
<keyword evidence="4 6" id="KW-0067">ATP-binding</keyword>
<dbReference type="GO" id="GO:0007018">
    <property type="term" value="P:microtubule-based movement"/>
    <property type="evidence" value="ECO:0007669"/>
    <property type="project" value="InterPro"/>
</dbReference>
<protein>
    <recommendedName>
        <fullName evidence="7">Kinesin-like protein</fullName>
    </recommendedName>
</protein>
<dbReference type="PROSITE" id="PS00411">
    <property type="entry name" value="KINESIN_MOTOR_1"/>
    <property type="match status" value="1"/>
</dbReference>
<dbReference type="PRINTS" id="PR00380">
    <property type="entry name" value="KINESINHEAVY"/>
</dbReference>
<dbReference type="PANTHER" id="PTHR47972">
    <property type="entry name" value="KINESIN-LIKE PROTEIN KLP-3"/>
    <property type="match status" value="1"/>
</dbReference>
<dbReference type="AlphaFoldDB" id="A0A176VQ26"/>
<dbReference type="CDD" id="cd01366">
    <property type="entry name" value="KISc_C_terminal"/>
    <property type="match status" value="1"/>
</dbReference>
<evidence type="ECO:0000256" key="9">
    <source>
        <dbReference type="SAM" id="MobiDB-lite"/>
    </source>
</evidence>
<feature type="compositionally biased region" description="Polar residues" evidence="9">
    <location>
        <begin position="77"/>
        <end position="86"/>
    </location>
</feature>
<feature type="compositionally biased region" description="Low complexity" evidence="9">
    <location>
        <begin position="65"/>
        <end position="76"/>
    </location>
</feature>
<feature type="region of interest" description="Disordered" evidence="9">
    <location>
        <begin position="65"/>
        <end position="94"/>
    </location>
</feature>
<dbReference type="GO" id="GO:0003777">
    <property type="term" value="F:microtubule motor activity"/>
    <property type="evidence" value="ECO:0007669"/>
    <property type="project" value="InterPro"/>
</dbReference>
<dbReference type="InterPro" id="IPR001752">
    <property type="entry name" value="Kinesin_motor_dom"/>
</dbReference>
<proteinExistence type="inferred from homology"/>
<reference evidence="11" key="1">
    <citation type="submission" date="2016-03" db="EMBL/GenBank/DDBJ databases">
        <title>Mechanisms controlling the formation of the plant cell surface in tip-growing cells are functionally conserved among land plants.</title>
        <authorList>
            <person name="Honkanen S."/>
            <person name="Jones V.A."/>
            <person name="Morieri G."/>
            <person name="Champion C."/>
            <person name="Hetherington A.J."/>
            <person name="Kelly S."/>
            <person name="Saint-Marcoux D."/>
            <person name="Proust H."/>
            <person name="Prescott H."/>
            <person name="Dolan L."/>
        </authorList>
    </citation>
    <scope>NUCLEOTIDE SEQUENCE [LARGE SCALE GENOMIC DNA]</scope>
    <source>
        <tissue evidence="11">Whole gametophyte</tissue>
    </source>
</reference>
<dbReference type="FunFam" id="3.40.850.10:FF:000048">
    <property type="entry name" value="Kinesin-like protein"/>
    <property type="match status" value="1"/>
</dbReference>
<dbReference type="GO" id="GO:0005874">
    <property type="term" value="C:microtubule"/>
    <property type="evidence" value="ECO:0007669"/>
    <property type="project" value="UniProtKB-KW"/>
</dbReference>
<feature type="compositionally biased region" description="Basic and acidic residues" evidence="9">
    <location>
        <begin position="28"/>
        <end position="46"/>
    </location>
</feature>
<feature type="coiled-coil region" evidence="8">
    <location>
        <begin position="396"/>
        <end position="451"/>
    </location>
</feature>
<dbReference type="Gene3D" id="1.20.5.170">
    <property type="match status" value="1"/>
</dbReference>
<dbReference type="PROSITE" id="PS50067">
    <property type="entry name" value="KINESIN_MOTOR_2"/>
    <property type="match status" value="1"/>
</dbReference>
<keyword evidence="5 6" id="KW-0505">Motor protein</keyword>
<dbReference type="PANTHER" id="PTHR47972:SF45">
    <property type="entry name" value="PROTEIN CLARET SEGREGATIONAL"/>
    <property type="match status" value="1"/>
</dbReference>
<dbReference type="GO" id="GO:0005524">
    <property type="term" value="F:ATP binding"/>
    <property type="evidence" value="ECO:0007669"/>
    <property type="project" value="UniProtKB-UniRule"/>
</dbReference>
<dbReference type="Gene3D" id="3.40.850.10">
    <property type="entry name" value="Kinesin motor domain"/>
    <property type="match status" value="1"/>
</dbReference>
<dbReference type="Pfam" id="PF00225">
    <property type="entry name" value="Kinesin"/>
    <property type="match status" value="1"/>
</dbReference>
<feature type="binding site" evidence="6">
    <location>
        <begin position="552"/>
        <end position="559"/>
    </location>
    <ligand>
        <name>ATP</name>
        <dbReference type="ChEBI" id="CHEBI:30616"/>
    </ligand>
</feature>
<keyword evidence="3 6" id="KW-0547">Nucleotide-binding</keyword>
<keyword evidence="8" id="KW-0175">Coiled coil</keyword>
<evidence type="ECO:0000256" key="3">
    <source>
        <dbReference type="ARBA" id="ARBA00022741"/>
    </source>
</evidence>
<feature type="domain" description="Kinesin motor" evidence="10">
    <location>
        <begin position="465"/>
        <end position="804"/>
    </location>
</feature>
<gene>
    <name evidence="11" type="ORF">AXG93_4697s1400</name>
</gene>
<feature type="region of interest" description="Disordered" evidence="9">
    <location>
        <begin position="1"/>
        <end position="46"/>
    </location>
</feature>
<dbReference type="InterPro" id="IPR036961">
    <property type="entry name" value="Kinesin_motor_dom_sf"/>
</dbReference>
<evidence type="ECO:0000256" key="6">
    <source>
        <dbReference type="PROSITE-ProRule" id="PRU00283"/>
    </source>
</evidence>
<evidence type="ECO:0000313" key="11">
    <source>
        <dbReference type="EMBL" id="OAE22503.1"/>
    </source>
</evidence>
<dbReference type="GO" id="GO:0008017">
    <property type="term" value="F:microtubule binding"/>
    <property type="evidence" value="ECO:0007669"/>
    <property type="project" value="InterPro"/>
</dbReference>
<keyword evidence="12" id="KW-1185">Reference proteome</keyword>
<evidence type="ECO:0000256" key="4">
    <source>
        <dbReference type="ARBA" id="ARBA00022840"/>
    </source>
</evidence>
<dbReference type="InterPro" id="IPR027640">
    <property type="entry name" value="Kinesin-like_fam"/>
</dbReference>
<evidence type="ECO:0000313" key="12">
    <source>
        <dbReference type="Proteomes" id="UP000077202"/>
    </source>
</evidence>
<name>A0A176VQ26_MARPO</name>
<feature type="coiled-coil region" evidence="8">
    <location>
        <begin position="154"/>
        <end position="272"/>
    </location>
</feature>
<accession>A0A176VQ26</accession>
<evidence type="ECO:0000259" key="10">
    <source>
        <dbReference type="PROSITE" id="PS50067"/>
    </source>
</evidence>
<dbReference type="SUPFAM" id="SSF52540">
    <property type="entry name" value="P-loop containing nucleoside triphosphate hydrolases"/>
    <property type="match status" value="1"/>
</dbReference>
<organism evidence="11 12">
    <name type="scientific">Marchantia polymorpha subsp. ruderalis</name>
    <dbReference type="NCBI Taxonomy" id="1480154"/>
    <lineage>
        <taxon>Eukaryota</taxon>
        <taxon>Viridiplantae</taxon>
        <taxon>Streptophyta</taxon>
        <taxon>Embryophyta</taxon>
        <taxon>Marchantiophyta</taxon>
        <taxon>Marchantiopsida</taxon>
        <taxon>Marchantiidae</taxon>
        <taxon>Marchantiales</taxon>
        <taxon>Marchantiaceae</taxon>
        <taxon>Marchantia</taxon>
    </lineage>
</organism>
<dbReference type="InterPro" id="IPR027417">
    <property type="entry name" value="P-loop_NTPase"/>
</dbReference>
<evidence type="ECO:0000256" key="2">
    <source>
        <dbReference type="ARBA" id="ARBA00022701"/>
    </source>
</evidence>